<dbReference type="PROSITE" id="PS51257">
    <property type="entry name" value="PROKAR_LIPOPROTEIN"/>
    <property type="match status" value="1"/>
</dbReference>
<dbReference type="KEGG" id="cbp:EB354_16745"/>
<evidence type="ECO:0000313" key="1">
    <source>
        <dbReference type="EMBL" id="SKC00292.1"/>
    </source>
</evidence>
<sequence>MKLPYKIILGATFLVTIVSCTEKYSTLILEFKNEKKLSDNFPELYKLEIKKNGKIIKTVLPKEGLFIENPLKIDSIEKGTYEFIYSDLFGRTQIKKYKAENFDKVDTLRISPDHIDITKVKNNSIIRKLNNNQITIKYRSQGCFHKIKDSIVIKNKDGKYYLGDNGRFKTLSKDEIDKIIQFECELYTLPKDGGCTTVSIYTLFFNGETKEIQNGNCGWNGWDNLKNDLKIKN</sequence>
<evidence type="ECO:0008006" key="5">
    <source>
        <dbReference type="Google" id="ProtNLM"/>
    </source>
</evidence>
<comment type="caution">
    <text evidence="2">The sequence shown here is derived from an EMBL/GenBank/DDBJ whole genome shotgun (WGS) entry which is preliminary data.</text>
</comment>
<dbReference type="Proteomes" id="UP000251937">
    <property type="component" value="Unassembled WGS sequence"/>
</dbReference>
<accession>A0AAX2IJA0</accession>
<gene>
    <name evidence="2" type="ORF">NCTC11212_01335</name>
    <name evidence="1" type="ORF">SAMN05421800_11985</name>
</gene>
<dbReference type="AlphaFoldDB" id="A0AAX2IJA0"/>
<keyword evidence="3" id="KW-1185">Reference proteome</keyword>
<dbReference type="RefSeq" id="WP_079466461.1">
    <property type="nucleotide sequence ID" value="NZ_CP033934.1"/>
</dbReference>
<dbReference type="EMBL" id="FUZE01000019">
    <property type="protein sequence ID" value="SKC00292.1"/>
    <property type="molecule type" value="Genomic_DNA"/>
</dbReference>
<evidence type="ECO:0000313" key="4">
    <source>
        <dbReference type="Proteomes" id="UP000251937"/>
    </source>
</evidence>
<dbReference type="EMBL" id="UAVR01000008">
    <property type="protein sequence ID" value="SQA88798.1"/>
    <property type="molecule type" value="Genomic_DNA"/>
</dbReference>
<protein>
    <recommendedName>
        <fullName evidence="5">Lipoprotein</fullName>
    </recommendedName>
</protein>
<proteinExistence type="predicted"/>
<evidence type="ECO:0000313" key="3">
    <source>
        <dbReference type="Proteomes" id="UP000190669"/>
    </source>
</evidence>
<dbReference type="Proteomes" id="UP000190669">
    <property type="component" value="Unassembled WGS sequence"/>
</dbReference>
<reference evidence="1 3" key="1">
    <citation type="submission" date="2017-02" db="EMBL/GenBank/DDBJ databases">
        <authorList>
            <person name="Varghese N."/>
            <person name="Submissions S."/>
        </authorList>
    </citation>
    <scope>NUCLEOTIDE SEQUENCE [LARGE SCALE GENOMIC DNA]</scope>
    <source>
        <strain evidence="1 3">DSM 16775</strain>
    </source>
</reference>
<organism evidence="2 4">
    <name type="scientific">Chryseobacterium balustinum</name>
    <dbReference type="NCBI Taxonomy" id="246"/>
    <lineage>
        <taxon>Bacteria</taxon>
        <taxon>Pseudomonadati</taxon>
        <taxon>Bacteroidota</taxon>
        <taxon>Flavobacteriia</taxon>
        <taxon>Flavobacteriales</taxon>
        <taxon>Weeksellaceae</taxon>
        <taxon>Chryseobacterium group</taxon>
        <taxon>Chryseobacterium</taxon>
    </lineage>
</organism>
<evidence type="ECO:0000313" key="2">
    <source>
        <dbReference type="EMBL" id="SQA88798.1"/>
    </source>
</evidence>
<reference evidence="2 4" key="2">
    <citation type="submission" date="2018-06" db="EMBL/GenBank/DDBJ databases">
        <authorList>
            <consortium name="Pathogen Informatics"/>
            <person name="Doyle S."/>
        </authorList>
    </citation>
    <scope>NUCLEOTIDE SEQUENCE [LARGE SCALE GENOMIC DNA]</scope>
    <source>
        <strain evidence="2 4">NCTC11212</strain>
    </source>
</reference>
<name>A0AAX2IJA0_9FLAO</name>